<comment type="caution">
    <text evidence="6">The sequence shown here is derived from an EMBL/GenBank/DDBJ whole genome shotgun (WGS) entry which is preliminary data.</text>
</comment>
<keyword evidence="7" id="KW-1185">Reference proteome</keyword>
<evidence type="ECO:0000256" key="3">
    <source>
        <dbReference type="ARBA" id="ARBA00023163"/>
    </source>
</evidence>
<organism evidence="6 7">
    <name type="scientific">Actinomycetospora chibensis</name>
    <dbReference type="NCBI Taxonomy" id="663606"/>
    <lineage>
        <taxon>Bacteria</taxon>
        <taxon>Bacillati</taxon>
        <taxon>Actinomycetota</taxon>
        <taxon>Actinomycetes</taxon>
        <taxon>Pseudonocardiales</taxon>
        <taxon>Pseudonocardiaceae</taxon>
        <taxon>Actinomycetospora</taxon>
    </lineage>
</organism>
<dbReference type="InterPro" id="IPR036271">
    <property type="entry name" value="Tet_transcr_reg_TetR-rel_C_sf"/>
</dbReference>
<keyword evidence="3" id="KW-0804">Transcription</keyword>
<protein>
    <submittedName>
        <fullName evidence="6">TetR/AcrR family transcriptional regulator</fullName>
    </submittedName>
</protein>
<name>A0ABV9RD12_9PSEU</name>
<dbReference type="Pfam" id="PF00440">
    <property type="entry name" value="TetR_N"/>
    <property type="match status" value="1"/>
</dbReference>
<evidence type="ECO:0000256" key="4">
    <source>
        <dbReference type="PROSITE-ProRule" id="PRU00335"/>
    </source>
</evidence>
<feature type="DNA-binding region" description="H-T-H motif" evidence="4">
    <location>
        <begin position="41"/>
        <end position="60"/>
    </location>
</feature>
<accession>A0ABV9RD12</accession>
<evidence type="ECO:0000256" key="2">
    <source>
        <dbReference type="ARBA" id="ARBA00023125"/>
    </source>
</evidence>
<keyword evidence="2 4" id="KW-0238">DNA-binding</keyword>
<dbReference type="InterPro" id="IPR009057">
    <property type="entry name" value="Homeodomain-like_sf"/>
</dbReference>
<dbReference type="SUPFAM" id="SSF48498">
    <property type="entry name" value="Tetracyclin repressor-like, C-terminal domain"/>
    <property type="match status" value="1"/>
</dbReference>
<dbReference type="PANTHER" id="PTHR30055:SF234">
    <property type="entry name" value="HTH-TYPE TRANSCRIPTIONAL REGULATOR BETI"/>
    <property type="match status" value="1"/>
</dbReference>
<dbReference type="PANTHER" id="PTHR30055">
    <property type="entry name" value="HTH-TYPE TRANSCRIPTIONAL REGULATOR RUTR"/>
    <property type="match status" value="1"/>
</dbReference>
<evidence type="ECO:0000259" key="5">
    <source>
        <dbReference type="PROSITE" id="PS50977"/>
    </source>
</evidence>
<dbReference type="EMBL" id="JBHSIM010000013">
    <property type="protein sequence ID" value="MFC4832083.1"/>
    <property type="molecule type" value="Genomic_DNA"/>
</dbReference>
<evidence type="ECO:0000313" key="7">
    <source>
        <dbReference type="Proteomes" id="UP001595909"/>
    </source>
</evidence>
<dbReference type="SUPFAM" id="SSF46689">
    <property type="entry name" value="Homeodomain-like"/>
    <property type="match status" value="1"/>
</dbReference>
<keyword evidence="1" id="KW-0805">Transcription regulation</keyword>
<dbReference type="Gene3D" id="1.10.10.60">
    <property type="entry name" value="Homeodomain-like"/>
    <property type="match status" value="1"/>
</dbReference>
<reference evidence="7" key="1">
    <citation type="journal article" date="2019" name="Int. J. Syst. Evol. Microbiol.">
        <title>The Global Catalogue of Microorganisms (GCM) 10K type strain sequencing project: providing services to taxonomists for standard genome sequencing and annotation.</title>
        <authorList>
            <consortium name="The Broad Institute Genomics Platform"/>
            <consortium name="The Broad Institute Genome Sequencing Center for Infectious Disease"/>
            <person name="Wu L."/>
            <person name="Ma J."/>
        </authorList>
    </citation>
    <scope>NUCLEOTIDE SEQUENCE [LARGE SCALE GENOMIC DNA]</scope>
    <source>
        <strain evidence="7">CCUG 50347</strain>
    </source>
</reference>
<dbReference type="PROSITE" id="PS50977">
    <property type="entry name" value="HTH_TETR_2"/>
    <property type="match status" value="1"/>
</dbReference>
<evidence type="ECO:0000313" key="6">
    <source>
        <dbReference type="EMBL" id="MFC4832083.1"/>
    </source>
</evidence>
<gene>
    <name evidence="6" type="ORF">ACFPEL_06640</name>
</gene>
<dbReference type="Gene3D" id="1.10.357.10">
    <property type="entry name" value="Tetracycline Repressor, domain 2"/>
    <property type="match status" value="1"/>
</dbReference>
<feature type="domain" description="HTH tetR-type" evidence="5">
    <location>
        <begin position="17"/>
        <end position="78"/>
    </location>
</feature>
<dbReference type="InterPro" id="IPR049397">
    <property type="entry name" value="EthR_C"/>
</dbReference>
<dbReference type="InterPro" id="IPR001647">
    <property type="entry name" value="HTH_TetR"/>
</dbReference>
<dbReference type="InterPro" id="IPR050109">
    <property type="entry name" value="HTH-type_TetR-like_transc_reg"/>
</dbReference>
<dbReference type="Pfam" id="PF21313">
    <property type="entry name" value="EthR_C"/>
    <property type="match status" value="1"/>
</dbReference>
<proteinExistence type="predicted"/>
<dbReference type="Proteomes" id="UP001595909">
    <property type="component" value="Unassembled WGS sequence"/>
</dbReference>
<sequence>MASVTRRSQGARPQRREENLRRLLRAVEELLAEGTSFTELSVERLATRAGVSRSTFYVHFADKGSLLRELTADLVERLLAAGRGWWGRDAPRSHADMRERAAVIVETYRPHAELMRAFTETSGHDPAVREAFRELTGRYVEELTDHIERGQRAGTVRRDLPARGTAEMLTWMAERGLDQMLRGADDEAAGRTVDAFTAIVWNALYRDARDDRLSGHTVQTVCLDSGFETRDGSGDSPGPSE</sequence>
<evidence type="ECO:0000256" key="1">
    <source>
        <dbReference type="ARBA" id="ARBA00023015"/>
    </source>
</evidence>
<dbReference type="RefSeq" id="WP_274189790.1">
    <property type="nucleotide sequence ID" value="NZ_BAABHN010000013.1"/>
</dbReference>